<comment type="caution">
    <text evidence="4">The sequence shown here is derived from an EMBL/GenBank/DDBJ whole genome shotgun (WGS) entry which is preliminary data.</text>
</comment>
<accession>A0AA41SEX5</accession>
<gene>
    <name evidence="4" type="ORF">MKW94_030092</name>
</gene>
<dbReference type="Gene3D" id="2.60.120.330">
    <property type="entry name" value="B-lactam Antibiotic, Isopenicillin N Synthase, Chain"/>
    <property type="match status" value="1"/>
</dbReference>
<keyword evidence="2" id="KW-0408">Iron</keyword>
<proteinExistence type="predicted"/>
<sequence>MELNDHQVEGQLVDSLSSTSTKLCVKDFVWSKEEWPNIDHNDFEFGDNIPMISLCNVFGNKDDDYRKACHDIVAAIENWGFCKLINHGVKFEIIENMKEMCNNFFDLPMVKKIKGGRLNSLPLGYSATNPGYGKNLPWAEIIQLLQSPQQVVGFATKVYGDQHHHQFSMCNNALLSYMVELDKLGMLIFEMLADGLGLPSDFFRKKIKEIKEATMIRVNRYSKCPLPEKCFTCITHESYLVFVEAYNMKNRFLSYVFTKTLPALLVLNSFFCLH</sequence>
<dbReference type="SUPFAM" id="SSF51197">
    <property type="entry name" value="Clavaminate synthase-like"/>
    <property type="match status" value="1"/>
</dbReference>
<dbReference type="Proteomes" id="UP001177140">
    <property type="component" value="Unassembled WGS sequence"/>
</dbReference>
<name>A0AA41SEX5_PAPNU</name>
<dbReference type="AlphaFoldDB" id="A0AA41SEX5"/>
<evidence type="ECO:0000256" key="1">
    <source>
        <dbReference type="ARBA" id="ARBA00022723"/>
    </source>
</evidence>
<evidence type="ECO:0000313" key="4">
    <source>
        <dbReference type="EMBL" id="MCL7032353.1"/>
    </source>
</evidence>
<organism evidence="4 5">
    <name type="scientific">Papaver nudicaule</name>
    <name type="common">Iceland poppy</name>
    <dbReference type="NCBI Taxonomy" id="74823"/>
    <lineage>
        <taxon>Eukaryota</taxon>
        <taxon>Viridiplantae</taxon>
        <taxon>Streptophyta</taxon>
        <taxon>Embryophyta</taxon>
        <taxon>Tracheophyta</taxon>
        <taxon>Spermatophyta</taxon>
        <taxon>Magnoliopsida</taxon>
        <taxon>Ranunculales</taxon>
        <taxon>Papaveraceae</taxon>
        <taxon>Papaveroideae</taxon>
        <taxon>Papaver</taxon>
    </lineage>
</organism>
<evidence type="ECO:0000313" key="5">
    <source>
        <dbReference type="Proteomes" id="UP001177140"/>
    </source>
</evidence>
<dbReference type="PANTHER" id="PTHR47990">
    <property type="entry name" value="2-OXOGLUTARATE (2OG) AND FE(II)-DEPENDENT OXYGENASE SUPERFAMILY PROTEIN-RELATED"/>
    <property type="match status" value="1"/>
</dbReference>
<protein>
    <recommendedName>
        <fullName evidence="3">Non-haem dioxygenase N-terminal domain-containing protein</fullName>
    </recommendedName>
</protein>
<feature type="non-terminal residue" evidence="4">
    <location>
        <position position="274"/>
    </location>
</feature>
<evidence type="ECO:0000256" key="2">
    <source>
        <dbReference type="ARBA" id="ARBA00023004"/>
    </source>
</evidence>
<dbReference type="Pfam" id="PF14226">
    <property type="entry name" value="DIOX_N"/>
    <property type="match status" value="1"/>
</dbReference>
<reference evidence="4" key="1">
    <citation type="submission" date="2022-03" db="EMBL/GenBank/DDBJ databases">
        <title>A functionally conserved STORR gene fusion in Papaver species that diverged 16.8 million years ago.</title>
        <authorList>
            <person name="Catania T."/>
        </authorList>
    </citation>
    <scope>NUCLEOTIDE SEQUENCE</scope>
    <source>
        <strain evidence="4">S-191538</strain>
    </source>
</reference>
<dbReference type="InterPro" id="IPR026992">
    <property type="entry name" value="DIOX_N"/>
</dbReference>
<dbReference type="InterPro" id="IPR050231">
    <property type="entry name" value="Iron_ascorbate_oxido_reductase"/>
</dbReference>
<dbReference type="GO" id="GO:0046872">
    <property type="term" value="F:metal ion binding"/>
    <property type="evidence" value="ECO:0007669"/>
    <property type="project" value="UniProtKB-KW"/>
</dbReference>
<dbReference type="InterPro" id="IPR027443">
    <property type="entry name" value="IPNS-like_sf"/>
</dbReference>
<keyword evidence="1" id="KW-0479">Metal-binding</keyword>
<evidence type="ECO:0000259" key="3">
    <source>
        <dbReference type="Pfam" id="PF14226"/>
    </source>
</evidence>
<dbReference type="EMBL" id="JAJJMA010122475">
    <property type="protein sequence ID" value="MCL7032353.1"/>
    <property type="molecule type" value="Genomic_DNA"/>
</dbReference>
<feature type="domain" description="Non-haem dioxygenase N-terminal" evidence="3">
    <location>
        <begin position="49"/>
        <end position="148"/>
    </location>
</feature>
<keyword evidence="5" id="KW-1185">Reference proteome</keyword>